<evidence type="ECO:0000313" key="2">
    <source>
        <dbReference type="Proteomes" id="UP001147782"/>
    </source>
</evidence>
<dbReference type="AlphaFoldDB" id="A0A9W9S2W6"/>
<comment type="caution">
    <text evidence="1">The sequence shown here is derived from an EMBL/GenBank/DDBJ whole genome shotgun (WGS) entry which is preliminary data.</text>
</comment>
<sequence length="203" mass="23558">MGASRHSDPRTGDYEGWRIATVDCLELDDRDYDVRGVRIWMNSEQYYIILGVPLFVGDAVAEMSFPSNVSKEWDQDWASYTTAARDDAGYTAEDTNIYYVKGNGEECLRGLREFTRRVQEGVLAKGYDSHRYYGVVMYSQIMAALVLHDPTWQHSRNNLTRQNEEEREQWEKDHAKDIVHKGPSFRVLRDGTTVHAKIWGFYT</sequence>
<dbReference type="EMBL" id="JAPZBS010000005">
    <property type="protein sequence ID" value="KAJ5370910.1"/>
    <property type="molecule type" value="Genomic_DNA"/>
</dbReference>
<dbReference type="Proteomes" id="UP001147782">
    <property type="component" value="Unassembled WGS sequence"/>
</dbReference>
<proteinExistence type="predicted"/>
<reference evidence="1" key="2">
    <citation type="journal article" date="2023" name="IMA Fungus">
        <title>Comparative genomic study of the Penicillium genus elucidates a diverse pangenome and 15 lateral gene transfer events.</title>
        <authorList>
            <person name="Petersen C."/>
            <person name="Sorensen T."/>
            <person name="Nielsen M.R."/>
            <person name="Sondergaard T.E."/>
            <person name="Sorensen J.L."/>
            <person name="Fitzpatrick D.A."/>
            <person name="Frisvad J.C."/>
            <person name="Nielsen K.L."/>
        </authorList>
    </citation>
    <scope>NUCLEOTIDE SEQUENCE</scope>
    <source>
        <strain evidence="1">IBT 29864</strain>
    </source>
</reference>
<dbReference type="RefSeq" id="XP_056555344.1">
    <property type="nucleotide sequence ID" value="XM_056699931.1"/>
</dbReference>
<evidence type="ECO:0000313" key="1">
    <source>
        <dbReference type="EMBL" id="KAJ5370910.1"/>
    </source>
</evidence>
<gene>
    <name evidence="1" type="ORF">N7496_007002</name>
</gene>
<organism evidence="1 2">
    <name type="scientific">Penicillium cataractarum</name>
    <dbReference type="NCBI Taxonomy" id="2100454"/>
    <lineage>
        <taxon>Eukaryota</taxon>
        <taxon>Fungi</taxon>
        <taxon>Dikarya</taxon>
        <taxon>Ascomycota</taxon>
        <taxon>Pezizomycotina</taxon>
        <taxon>Eurotiomycetes</taxon>
        <taxon>Eurotiomycetidae</taxon>
        <taxon>Eurotiales</taxon>
        <taxon>Aspergillaceae</taxon>
        <taxon>Penicillium</taxon>
    </lineage>
</organism>
<keyword evidence="2" id="KW-1185">Reference proteome</keyword>
<name>A0A9W9S2W6_9EURO</name>
<accession>A0A9W9S2W6</accession>
<dbReference type="OrthoDB" id="10423478at2759"/>
<dbReference type="GeneID" id="81439110"/>
<protein>
    <submittedName>
        <fullName evidence="1">Uncharacterized protein</fullName>
    </submittedName>
</protein>
<reference evidence="1" key="1">
    <citation type="submission" date="2022-11" db="EMBL/GenBank/DDBJ databases">
        <authorList>
            <person name="Petersen C."/>
        </authorList>
    </citation>
    <scope>NUCLEOTIDE SEQUENCE</scope>
    <source>
        <strain evidence="1">IBT 29864</strain>
    </source>
</reference>